<reference evidence="2 3" key="1">
    <citation type="submission" date="2014-04" db="EMBL/GenBank/DDBJ databases">
        <authorList>
            <consortium name="DOE Joint Genome Institute"/>
            <person name="Kuo A."/>
            <person name="Kohler A."/>
            <person name="Costa M.D."/>
            <person name="Nagy L.G."/>
            <person name="Floudas D."/>
            <person name="Copeland A."/>
            <person name="Barry K.W."/>
            <person name="Cichocki N."/>
            <person name="Veneault-Fourrey C."/>
            <person name="LaButti K."/>
            <person name="Lindquist E.A."/>
            <person name="Lipzen A."/>
            <person name="Lundell T."/>
            <person name="Morin E."/>
            <person name="Murat C."/>
            <person name="Sun H."/>
            <person name="Tunlid A."/>
            <person name="Henrissat B."/>
            <person name="Grigoriev I.V."/>
            <person name="Hibbett D.S."/>
            <person name="Martin F."/>
            <person name="Nordberg H.P."/>
            <person name="Cantor M.N."/>
            <person name="Hua S.X."/>
        </authorList>
    </citation>
    <scope>NUCLEOTIDE SEQUENCE [LARGE SCALE GENOMIC DNA]</scope>
    <source>
        <strain evidence="2 3">441</strain>
    </source>
</reference>
<keyword evidence="3" id="KW-1185">Reference proteome</keyword>
<dbReference type="HOGENOM" id="CLU_023805_1_0_1"/>
<dbReference type="CDD" id="cd00882">
    <property type="entry name" value="Ras_like_GTPase"/>
    <property type="match status" value="1"/>
</dbReference>
<evidence type="ECO:0000313" key="3">
    <source>
        <dbReference type="Proteomes" id="UP000054018"/>
    </source>
</evidence>
<evidence type="ECO:0000259" key="1">
    <source>
        <dbReference type="Pfam" id="PF01926"/>
    </source>
</evidence>
<dbReference type="Pfam" id="PF01926">
    <property type="entry name" value="MMR_HSR1"/>
    <property type="match status" value="1"/>
</dbReference>
<dbReference type="AlphaFoldDB" id="A0A0C9Z187"/>
<sequence length="257" mass="29419">MDRNDAIERKFTRFRVLIIGRANAGKTTILQRVCGTTEVPKVRDKYGKKRGEHDIENEITFRSNPRYVFHDSRGFEAGRIDELKKVESFIAERAKARRLGDRIHAIWYCIPMTDRARAITTAEDSFFTRCGTSNVPVIAIFSKLDGLDPVAYGQLRKEGENKVDAKSMAPERSVKIFDDGDYVRRLLAMKYPPQDYVCLREMDKENADCSGLIECTAAVLKHETLEKLFVSTQQTNMELSIRYAINRQATCYLPCCV</sequence>
<dbReference type="Proteomes" id="UP000054018">
    <property type="component" value="Unassembled WGS sequence"/>
</dbReference>
<dbReference type="Gene3D" id="3.40.50.300">
    <property type="entry name" value="P-loop containing nucleotide triphosphate hydrolases"/>
    <property type="match status" value="1"/>
</dbReference>
<evidence type="ECO:0000313" key="2">
    <source>
        <dbReference type="EMBL" id="KIK13728.1"/>
    </source>
</evidence>
<dbReference type="SUPFAM" id="SSF52540">
    <property type="entry name" value="P-loop containing nucleoside triphosphate hydrolases"/>
    <property type="match status" value="1"/>
</dbReference>
<name>A0A0C9Z187_9AGAM</name>
<dbReference type="OrthoDB" id="59699at2759"/>
<feature type="domain" description="G" evidence="1">
    <location>
        <begin position="15"/>
        <end position="111"/>
    </location>
</feature>
<dbReference type="GO" id="GO:0005525">
    <property type="term" value="F:GTP binding"/>
    <property type="evidence" value="ECO:0007669"/>
    <property type="project" value="InterPro"/>
</dbReference>
<gene>
    <name evidence="2" type="ORF">PISMIDRAFT_118323</name>
</gene>
<proteinExistence type="predicted"/>
<dbReference type="EMBL" id="KN833977">
    <property type="protein sequence ID" value="KIK13728.1"/>
    <property type="molecule type" value="Genomic_DNA"/>
</dbReference>
<dbReference type="InterPro" id="IPR006073">
    <property type="entry name" value="GTP-bd"/>
</dbReference>
<protein>
    <recommendedName>
        <fullName evidence="1">G domain-containing protein</fullName>
    </recommendedName>
</protein>
<organism evidence="2 3">
    <name type="scientific">Pisolithus microcarpus 441</name>
    <dbReference type="NCBI Taxonomy" id="765257"/>
    <lineage>
        <taxon>Eukaryota</taxon>
        <taxon>Fungi</taxon>
        <taxon>Dikarya</taxon>
        <taxon>Basidiomycota</taxon>
        <taxon>Agaricomycotina</taxon>
        <taxon>Agaricomycetes</taxon>
        <taxon>Agaricomycetidae</taxon>
        <taxon>Boletales</taxon>
        <taxon>Sclerodermatineae</taxon>
        <taxon>Pisolithaceae</taxon>
        <taxon>Pisolithus</taxon>
    </lineage>
</organism>
<reference evidence="3" key="2">
    <citation type="submission" date="2015-01" db="EMBL/GenBank/DDBJ databases">
        <title>Evolutionary Origins and Diversification of the Mycorrhizal Mutualists.</title>
        <authorList>
            <consortium name="DOE Joint Genome Institute"/>
            <consortium name="Mycorrhizal Genomics Consortium"/>
            <person name="Kohler A."/>
            <person name="Kuo A."/>
            <person name="Nagy L.G."/>
            <person name="Floudas D."/>
            <person name="Copeland A."/>
            <person name="Barry K.W."/>
            <person name="Cichocki N."/>
            <person name="Veneault-Fourrey C."/>
            <person name="LaButti K."/>
            <person name="Lindquist E.A."/>
            <person name="Lipzen A."/>
            <person name="Lundell T."/>
            <person name="Morin E."/>
            <person name="Murat C."/>
            <person name="Riley R."/>
            <person name="Ohm R."/>
            <person name="Sun H."/>
            <person name="Tunlid A."/>
            <person name="Henrissat B."/>
            <person name="Grigoriev I.V."/>
            <person name="Hibbett D.S."/>
            <person name="Martin F."/>
        </authorList>
    </citation>
    <scope>NUCLEOTIDE SEQUENCE [LARGE SCALE GENOMIC DNA]</scope>
    <source>
        <strain evidence="3">441</strain>
    </source>
</reference>
<dbReference type="InterPro" id="IPR027417">
    <property type="entry name" value="P-loop_NTPase"/>
</dbReference>
<accession>A0A0C9Z187</accession>